<dbReference type="InterPro" id="IPR011041">
    <property type="entry name" value="Quinoprot_gluc/sorb_DH_b-prop"/>
</dbReference>
<proteinExistence type="predicted"/>
<dbReference type="PANTHER" id="PTHR19328:SF53">
    <property type="entry name" value="MEMBRANE PROTEIN"/>
    <property type="match status" value="1"/>
</dbReference>
<dbReference type="Gene3D" id="2.120.10.30">
    <property type="entry name" value="TolB, C-terminal domain"/>
    <property type="match status" value="1"/>
</dbReference>
<reference evidence="2" key="2">
    <citation type="submission" date="2023-08" db="EMBL/GenBank/DDBJ databases">
        <authorList>
            <person name="Luo J."/>
        </authorList>
    </citation>
    <scope>NUCLEOTIDE SEQUENCE</scope>
    <source>
        <strain evidence="2">DSM 25064</strain>
    </source>
</reference>
<dbReference type="SUPFAM" id="SSF50952">
    <property type="entry name" value="Soluble quinoprotein glucose dehydrogenase"/>
    <property type="match status" value="1"/>
</dbReference>
<organism evidence="2 3">
    <name type="scientific">Porticoccus litoralis</name>
    <dbReference type="NCBI Taxonomy" id="434086"/>
    <lineage>
        <taxon>Bacteria</taxon>
        <taxon>Pseudomonadati</taxon>
        <taxon>Pseudomonadota</taxon>
        <taxon>Gammaproteobacteria</taxon>
        <taxon>Cellvibrionales</taxon>
        <taxon>Porticoccaceae</taxon>
        <taxon>Porticoccus</taxon>
    </lineage>
</organism>
<dbReference type="AlphaFoldDB" id="A0AAW8B521"/>
<evidence type="ECO:0000259" key="1">
    <source>
        <dbReference type="Pfam" id="PF22807"/>
    </source>
</evidence>
<evidence type="ECO:0000313" key="2">
    <source>
        <dbReference type="EMBL" id="MDP1520213.1"/>
    </source>
</evidence>
<name>A0AAW8B521_9GAMM</name>
<dbReference type="PANTHER" id="PTHR19328">
    <property type="entry name" value="HEDGEHOG-INTERACTING PROTEIN"/>
    <property type="match status" value="1"/>
</dbReference>
<sequence length="409" mass="45071">MRSFYNEAMHYSLRIFTLLLLLLVLAVFLATRFVPGLQISSFAVIFNSISGAGSPETSHRIADSLVITPGLQLTVFADNLTRPRILKTAPHGQLLVSSPPTGSIILLADTNSDGQADNNRVILSNLKRPHGIEIFDDGNTSWLYVAETNAVGRVAMDWTSGEPVGDYQRLITDLPPGGGHWTRSIRFGPDGLLYLTVGSSCNVCEESDPRRAAMMRYQPDGSGEEIIATGLRNSVGFDWTPWSNQLYATDNGRDMLGDHFPPCELNLIQAGGFYGWPYINGFGKLDPDLGQGKESLLTSSLSPSYGFPAHNAPLGIHFMRHSNRPETFQRTALVALHGSWNRSEPDGYKVVALRWDQQGTISIKDVLTGFLRQNQQVIGRPVDIEEGLDGSIYISDDYAGSIYRMLYID</sequence>
<protein>
    <submittedName>
        <fullName evidence="2">PQQ-dependent sugar dehydrogenase</fullName>
    </submittedName>
</protein>
<feature type="domain" description="Pyrroloquinoline quinone-dependent pyranose dehydrogenase beta-propeller" evidence="1">
    <location>
        <begin position="301"/>
        <end position="403"/>
    </location>
</feature>
<dbReference type="Proteomes" id="UP001178354">
    <property type="component" value="Unassembled WGS sequence"/>
</dbReference>
<dbReference type="EMBL" id="JAUUUU010000002">
    <property type="protein sequence ID" value="MDP1520213.1"/>
    <property type="molecule type" value="Genomic_DNA"/>
</dbReference>
<dbReference type="Pfam" id="PF22807">
    <property type="entry name" value="TrAA12"/>
    <property type="match status" value="2"/>
</dbReference>
<dbReference type="InterPro" id="IPR054539">
    <property type="entry name" value="Beta-prop_PDH"/>
</dbReference>
<reference evidence="2" key="1">
    <citation type="journal article" date="2010" name="Int. J. Syst. Evol. Microbiol.">
        <title>Porticoccus litoralis gen. nov., sp. nov., a gammaproteobacterium isolated from the Yellow Sea.</title>
        <authorList>
            <person name="Oh H.M."/>
            <person name="Kim H."/>
            <person name="Kim K.M."/>
            <person name="Min G.S."/>
            <person name="Cho J.C."/>
        </authorList>
    </citation>
    <scope>NUCLEOTIDE SEQUENCE</scope>
    <source>
        <strain evidence="2">DSM 25064</strain>
    </source>
</reference>
<dbReference type="RefSeq" id="WP_305169780.1">
    <property type="nucleotide sequence ID" value="NZ_JAUUUU010000002.1"/>
</dbReference>
<feature type="domain" description="Pyrroloquinoline quinone-dependent pyranose dehydrogenase beta-propeller" evidence="1">
    <location>
        <begin position="66"/>
        <end position="256"/>
    </location>
</feature>
<evidence type="ECO:0000313" key="3">
    <source>
        <dbReference type="Proteomes" id="UP001178354"/>
    </source>
</evidence>
<keyword evidence="3" id="KW-1185">Reference proteome</keyword>
<dbReference type="InterPro" id="IPR011042">
    <property type="entry name" value="6-blade_b-propeller_TolB-like"/>
</dbReference>
<gene>
    <name evidence="2" type="ORF">Q8A57_04445</name>
</gene>
<accession>A0AAW8B521</accession>
<comment type="caution">
    <text evidence="2">The sequence shown here is derived from an EMBL/GenBank/DDBJ whole genome shotgun (WGS) entry which is preliminary data.</text>
</comment>